<dbReference type="EMBL" id="CP049838">
    <property type="protein sequence ID" value="QJT07197.1"/>
    <property type="molecule type" value="Genomic_DNA"/>
</dbReference>
<dbReference type="Proteomes" id="UP000502665">
    <property type="component" value="Chromosome"/>
</dbReference>
<evidence type="ECO:0000313" key="2">
    <source>
        <dbReference type="Proteomes" id="UP000502665"/>
    </source>
</evidence>
<organism evidence="1 2">
    <name type="scientific">Streptomyces asoensis</name>
    <dbReference type="NCBI Taxonomy" id="249586"/>
    <lineage>
        <taxon>Bacteria</taxon>
        <taxon>Bacillati</taxon>
        <taxon>Actinomycetota</taxon>
        <taxon>Actinomycetes</taxon>
        <taxon>Kitasatosporales</taxon>
        <taxon>Streptomycetaceae</taxon>
        <taxon>Streptomyces</taxon>
    </lineage>
</organism>
<name>A0A6M4X2T1_9ACTN</name>
<keyword evidence="2" id="KW-1185">Reference proteome</keyword>
<proteinExistence type="predicted"/>
<gene>
    <name evidence="1" type="ORF">G9272_34085</name>
</gene>
<dbReference type="AlphaFoldDB" id="A0A6M4X2T1"/>
<protein>
    <submittedName>
        <fullName evidence="1">Transcriptional regulator</fullName>
    </submittedName>
</protein>
<evidence type="ECO:0000313" key="1">
    <source>
        <dbReference type="EMBL" id="QJT07197.1"/>
    </source>
</evidence>
<accession>A0A6M4X2T1</accession>
<sequence length="273" mass="29770">MSHSPDPPSRRIVTNRTSSDYAEALSRKGQESIEVIFFSGSDAEAFLRAVEANVTHGLPLSQADRNAAAERIITSHPHMSDRAIARSAGLSARTVARIRQRVTVDGPDTVVRVGRDGKVRPLNSTDGRARAARLIAENPRASLREIAIDAGVSPGTVRDVRMRLMRGDDPTAVRQDAPAKAEKNATETPDVILEKLLRDPSLRHNEAGRHLLRLLQFHAKGDWIISAVPPHCTPLVADLAAHYGRMWLEFAQALEGRERPETSGPIAVNSSSV</sequence>
<reference evidence="1" key="1">
    <citation type="submission" date="2020-03" db="EMBL/GenBank/DDBJ databases">
        <title>Molecular networking-based the target discovery of potent antiproliferative macrolactams: 5/6/7/16 polycyclic ansamycins and glycosylated trienomycin from Streptomyces cacaoi subsp. asoensis.</title>
        <authorList>
            <person name="Liu L.-L."/>
        </authorList>
    </citation>
    <scope>NUCLEOTIDE SEQUENCE [LARGE SCALE GENOMIC DNA]</scope>
    <source>
        <strain evidence="1">H2S5</strain>
    </source>
</reference>